<keyword evidence="9" id="KW-0406">Ion transport</keyword>
<feature type="transmembrane region" description="Helical" evidence="9">
    <location>
        <begin position="358"/>
        <end position="378"/>
    </location>
</feature>
<dbReference type="RefSeq" id="WP_271011467.1">
    <property type="nucleotide sequence ID" value="NZ_JAQIFT010000021.1"/>
</dbReference>
<comment type="catalytic activity">
    <reaction evidence="9">
        <text>Na(+)(in) + 2 H(+)(out) = Na(+)(out) + 2 H(+)(in)</text>
        <dbReference type="Rhea" id="RHEA:29251"/>
        <dbReference type="ChEBI" id="CHEBI:15378"/>
        <dbReference type="ChEBI" id="CHEBI:29101"/>
    </reaction>
</comment>
<feature type="transmembrane region" description="Helical" evidence="9">
    <location>
        <begin position="92"/>
        <end position="113"/>
    </location>
</feature>
<keyword evidence="5 9" id="KW-1133">Transmembrane helix</keyword>
<dbReference type="NCBIfam" id="TIGR00773">
    <property type="entry name" value="NhaA"/>
    <property type="match status" value="1"/>
</dbReference>
<keyword evidence="6 9" id="KW-0915">Sodium</keyword>
<dbReference type="GO" id="GO:0006885">
    <property type="term" value="P:regulation of pH"/>
    <property type="evidence" value="ECO:0007669"/>
    <property type="project" value="UniProtKB-UniRule"/>
</dbReference>
<feature type="transmembrane region" description="Helical" evidence="9">
    <location>
        <begin position="119"/>
        <end position="137"/>
    </location>
</feature>
<evidence type="ECO:0000256" key="8">
    <source>
        <dbReference type="ARBA" id="ARBA00023201"/>
    </source>
</evidence>
<feature type="transmembrane region" description="Helical" evidence="9">
    <location>
        <begin position="53"/>
        <end position="71"/>
    </location>
</feature>
<comment type="subcellular location">
    <subcellularLocation>
        <location evidence="1">Cell inner membrane</location>
        <topology evidence="1">Multi-pass membrane protein</topology>
    </subcellularLocation>
    <subcellularLocation>
        <location evidence="9">Cell membrane</location>
        <topology evidence="9">Multi-pass membrane protein</topology>
    </subcellularLocation>
</comment>
<name>A0AA42J093_9FIRM</name>
<feature type="transmembrane region" description="Helical" evidence="9">
    <location>
        <begin position="12"/>
        <end position="33"/>
    </location>
</feature>
<feature type="transmembrane region" description="Helical" evidence="9">
    <location>
        <begin position="250"/>
        <end position="270"/>
    </location>
</feature>
<gene>
    <name evidence="9 10" type="primary">nhaA</name>
    <name evidence="10" type="ORF">PBV87_05720</name>
</gene>
<feature type="transmembrane region" description="Helical" evidence="9">
    <location>
        <begin position="202"/>
        <end position="230"/>
    </location>
</feature>
<dbReference type="EMBL" id="JAQIFT010000021">
    <property type="protein sequence ID" value="MDA3730996.1"/>
    <property type="molecule type" value="Genomic_DNA"/>
</dbReference>
<evidence type="ECO:0000313" key="10">
    <source>
        <dbReference type="EMBL" id="MDA3730996.1"/>
    </source>
</evidence>
<evidence type="ECO:0000313" key="11">
    <source>
        <dbReference type="Proteomes" id="UP001169242"/>
    </source>
</evidence>
<evidence type="ECO:0000256" key="6">
    <source>
        <dbReference type="ARBA" id="ARBA00023053"/>
    </source>
</evidence>
<feature type="transmembrane region" description="Helical" evidence="9">
    <location>
        <begin position="174"/>
        <end position="190"/>
    </location>
</feature>
<evidence type="ECO:0000256" key="1">
    <source>
        <dbReference type="ARBA" id="ARBA00004429"/>
    </source>
</evidence>
<dbReference type="GO" id="GO:0015385">
    <property type="term" value="F:sodium:proton antiporter activity"/>
    <property type="evidence" value="ECO:0007669"/>
    <property type="project" value="UniProtKB-UniRule"/>
</dbReference>
<feature type="transmembrane region" description="Helical" evidence="9">
    <location>
        <begin position="149"/>
        <end position="168"/>
    </location>
</feature>
<dbReference type="AlphaFoldDB" id="A0AA42J093"/>
<dbReference type="PANTHER" id="PTHR30341:SF0">
    <property type="entry name" value="NA(+)_H(+) ANTIPORTER NHAA"/>
    <property type="match status" value="1"/>
</dbReference>
<evidence type="ECO:0000256" key="3">
    <source>
        <dbReference type="ARBA" id="ARBA00022475"/>
    </source>
</evidence>
<evidence type="ECO:0000256" key="7">
    <source>
        <dbReference type="ARBA" id="ARBA00023136"/>
    </source>
</evidence>
<keyword evidence="7 9" id="KW-0472">Membrane</keyword>
<evidence type="ECO:0000256" key="4">
    <source>
        <dbReference type="ARBA" id="ARBA00022692"/>
    </source>
</evidence>
<dbReference type="Pfam" id="PF06965">
    <property type="entry name" value="Na_H_antiport_1"/>
    <property type="match status" value="1"/>
</dbReference>
<reference evidence="10" key="1">
    <citation type="journal article" date="2023" name="Int. J. Syst. Evol. Microbiol.">
        <title>&lt;i&gt;Holtiella tumoricola&lt;/i&gt; gen. nov. sp. nov., isolated from a human clinical sample.</title>
        <authorList>
            <person name="Allen-Vercoe E."/>
            <person name="Daigneault M.C."/>
            <person name="Vancuren S.J."/>
            <person name="Cochrane K."/>
            <person name="O'Neal L.L."/>
            <person name="Sankaranarayanan K."/>
            <person name="Lawson P.A."/>
        </authorList>
    </citation>
    <scope>NUCLEOTIDE SEQUENCE</scope>
    <source>
        <strain evidence="10">CC70A</strain>
    </source>
</reference>
<evidence type="ECO:0000256" key="2">
    <source>
        <dbReference type="ARBA" id="ARBA00022449"/>
    </source>
</evidence>
<dbReference type="HAMAP" id="MF_01844">
    <property type="entry name" value="NhaA"/>
    <property type="match status" value="1"/>
</dbReference>
<dbReference type="InterPro" id="IPR023171">
    <property type="entry name" value="Na/H_antiporter_dom_sf"/>
</dbReference>
<dbReference type="Gene3D" id="1.20.1530.10">
    <property type="entry name" value="Na+/H+ antiporter like domain"/>
    <property type="match status" value="1"/>
</dbReference>
<comment type="similarity">
    <text evidence="9">Belongs to the NhaA Na(+)/H(+) (TC 2.A.33) antiporter family.</text>
</comment>
<keyword evidence="9" id="KW-0813">Transport</keyword>
<feature type="transmembrane region" description="Helical" evidence="9">
    <location>
        <begin position="324"/>
        <end position="346"/>
    </location>
</feature>
<keyword evidence="11" id="KW-1185">Reference proteome</keyword>
<dbReference type="GO" id="GO:0005886">
    <property type="term" value="C:plasma membrane"/>
    <property type="evidence" value="ECO:0007669"/>
    <property type="project" value="UniProtKB-SubCell"/>
</dbReference>
<proteinExistence type="inferred from homology"/>
<comment type="caution">
    <text evidence="10">The sequence shown here is derived from an EMBL/GenBank/DDBJ whole genome shotgun (WGS) entry which is preliminary data.</text>
</comment>
<dbReference type="InterPro" id="IPR004670">
    <property type="entry name" value="NhaA"/>
</dbReference>
<comment type="function">
    <text evidence="9">Na(+)/H(+) antiporter that extrudes sodium in exchange for external protons.</text>
</comment>
<keyword evidence="8 9" id="KW-0739">Sodium transport</keyword>
<keyword evidence="3 9" id="KW-1003">Cell membrane</keyword>
<dbReference type="Proteomes" id="UP001169242">
    <property type="component" value="Unassembled WGS sequence"/>
</dbReference>
<evidence type="ECO:0000256" key="9">
    <source>
        <dbReference type="HAMAP-Rule" id="MF_01844"/>
    </source>
</evidence>
<feature type="transmembrane region" description="Helical" evidence="9">
    <location>
        <begin position="282"/>
        <end position="304"/>
    </location>
</feature>
<organism evidence="10 11">
    <name type="scientific">Holtiella tumoricola</name>
    <dbReference type="NCBI Taxonomy" id="3018743"/>
    <lineage>
        <taxon>Bacteria</taxon>
        <taxon>Bacillati</taxon>
        <taxon>Bacillota</taxon>
        <taxon>Clostridia</taxon>
        <taxon>Lachnospirales</taxon>
        <taxon>Cellulosilyticaceae</taxon>
        <taxon>Holtiella</taxon>
    </lineage>
</organism>
<keyword evidence="2 9" id="KW-0050">Antiport</keyword>
<accession>A0AA42J093</accession>
<dbReference type="PANTHER" id="PTHR30341">
    <property type="entry name" value="SODIUM ION/PROTON ANTIPORTER NHAA-RELATED"/>
    <property type="match status" value="1"/>
</dbReference>
<sequence>MKDRAKNLIHSEVFPGVLLILATLVSLVLANGPLAIPYEHLLSEIKLFNHFDLHMFVNDFLMAIFFLFVGLEIKEEILYGHLSSLKKASFPVIAALGGVIVPAIIFMVFNIGTPFERGIGVPISTDIAFAIGVFMLLQNKLNPSLKIFLLSLAVVDDLISIFVIGIVYSSTIHYSFFFAALILVGLLFIMNHIFKVNKITPYLLIGLVIWFLIYASGVHATISGVLLAMTIPTHILKKEKESMSHKLEHILNPMCNLLILPLFALVNTAIRLSSNLDFNSAGTLALGTIVALSVGKPLGIMLFTFVASKLGLTEKPQGSTWTSIFSVSLLAGIGFTMAIFVAEIAFRSTPQFINIAKISILIASILSIFTTYIVATFTSKKEYSSKKNLLTQTSLLESNEAA</sequence>
<keyword evidence="4 9" id="KW-0812">Transmembrane</keyword>
<protein>
    <recommendedName>
        <fullName evidence="9">Na(+)/H(+) antiporter NhaA</fullName>
    </recommendedName>
    <alternativeName>
        <fullName evidence="9">Sodium/proton antiporter NhaA</fullName>
    </alternativeName>
</protein>
<evidence type="ECO:0000256" key="5">
    <source>
        <dbReference type="ARBA" id="ARBA00022989"/>
    </source>
</evidence>